<dbReference type="AlphaFoldDB" id="A0A9X2D8X1"/>
<dbReference type="InterPro" id="IPR005948">
    <property type="entry name" value="ThiB-like"/>
</dbReference>
<dbReference type="Pfam" id="PF13343">
    <property type="entry name" value="SBP_bac_6"/>
    <property type="match status" value="1"/>
</dbReference>
<organism evidence="4 5">
    <name type="scientific">Nocardioides bruguierae</name>
    <dbReference type="NCBI Taxonomy" id="2945102"/>
    <lineage>
        <taxon>Bacteria</taxon>
        <taxon>Bacillati</taxon>
        <taxon>Actinomycetota</taxon>
        <taxon>Actinomycetes</taxon>
        <taxon>Propionibacteriales</taxon>
        <taxon>Nocardioidaceae</taxon>
        <taxon>Nocardioides</taxon>
    </lineage>
</organism>
<feature type="compositionally biased region" description="Low complexity" evidence="2">
    <location>
        <begin position="32"/>
        <end position="47"/>
    </location>
</feature>
<dbReference type="Gene3D" id="3.40.190.10">
    <property type="entry name" value="Periplasmic binding protein-like II"/>
    <property type="match status" value="2"/>
</dbReference>
<name>A0A9X2D8X1_9ACTN</name>
<dbReference type="PANTHER" id="PTHR30006">
    <property type="entry name" value="THIAMINE-BINDING PERIPLASMIC PROTEIN-RELATED"/>
    <property type="match status" value="1"/>
</dbReference>
<dbReference type="GO" id="GO:0030976">
    <property type="term" value="F:thiamine pyrophosphate binding"/>
    <property type="evidence" value="ECO:0007669"/>
    <property type="project" value="TreeGrafter"/>
</dbReference>
<gene>
    <name evidence="4" type="ORF">M8330_14525</name>
</gene>
<feature type="chain" id="PRO_5040822120" evidence="3">
    <location>
        <begin position="24"/>
        <end position="364"/>
    </location>
</feature>
<reference evidence="4" key="1">
    <citation type="submission" date="2022-05" db="EMBL/GenBank/DDBJ databases">
        <authorList>
            <person name="Tuo L."/>
        </authorList>
    </citation>
    <scope>NUCLEOTIDE SEQUENCE</scope>
    <source>
        <strain evidence="4">BSK12Z-4</strain>
    </source>
</reference>
<dbReference type="RefSeq" id="WP_250827926.1">
    <property type="nucleotide sequence ID" value="NZ_JAMOIL010000018.1"/>
</dbReference>
<feature type="signal peptide" evidence="3">
    <location>
        <begin position="1"/>
        <end position="23"/>
    </location>
</feature>
<feature type="region of interest" description="Disordered" evidence="2">
    <location>
        <begin position="28"/>
        <end position="47"/>
    </location>
</feature>
<keyword evidence="1 3" id="KW-0732">Signal</keyword>
<accession>A0A9X2D8X1</accession>
<evidence type="ECO:0000256" key="2">
    <source>
        <dbReference type="SAM" id="MobiDB-lite"/>
    </source>
</evidence>
<dbReference type="SUPFAM" id="SSF53850">
    <property type="entry name" value="Periplasmic binding protein-like II"/>
    <property type="match status" value="1"/>
</dbReference>
<dbReference type="EMBL" id="JAMOIL010000018">
    <property type="protein sequence ID" value="MCM0621506.1"/>
    <property type="molecule type" value="Genomic_DNA"/>
</dbReference>
<dbReference type="NCBIfam" id="TIGR01254">
    <property type="entry name" value="sfuA"/>
    <property type="match status" value="1"/>
</dbReference>
<evidence type="ECO:0000256" key="1">
    <source>
        <dbReference type="ARBA" id="ARBA00022729"/>
    </source>
</evidence>
<evidence type="ECO:0000313" key="4">
    <source>
        <dbReference type="EMBL" id="MCM0621506.1"/>
    </source>
</evidence>
<dbReference type="Proteomes" id="UP001139485">
    <property type="component" value="Unassembled WGS sequence"/>
</dbReference>
<comment type="caution">
    <text evidence="4">The sequence shown here is derived from an EMBL/GenBank/DDBJ whole genome shotgun (WGS) entry which is preliminary data.</text>
</comment>
<sequence length="364" mass="38165">MRPARGLAAAATLALLASGCSLVGSESDEATDASGASATADSSGSAAGGTVTLVTHDSFYLPKKLIKQFESETGYTLELRSVGDAGSLTSQLVLTQDDPIGDVAFGVDNTFGSRALDNDVFAPADVDLPDGVAEHALPGDDDGTMVAVDDASVCVNVDTAWFDEQGIEPPTTLDDLTDPTYEDLFVTSGATTSSPGFAFLLTTIAAYGDDWQSYWSDLLDNGAKVDRGWEDAYQVDFTAGGGNGDRPIVLSYDSSPAFTTDGEGGTTTAALLDTCFQQTEYAGVLTNAENPEGAQAVLTWLTSDAVQAALPESMYVFPVVEGTALPSDWAQFAVQPDDPWTVDPADVAENRDTWLADWQDVVSR</sequence>
<dbReference type="PROSITE" id="PS51257">
    <property type="entry name" value="PROKAR_LIPOPROTEIN"/>
    <property type="match status" value="1"/>
</dbReference>
<keyword evidence="5" id="KW-1185">Reference proteome</keyword>
<evidence type="ECO:0000256" key="3">
    <source>
        <dbReference type="SAM" id="SignalP"/>
    </source>
</evidence>
<dbReference type="GO" id="GO:0030975">
    <property type="term" value="F:thiamine binding"/>
    <property type="evidence" value="ECO:0007669"/>
    <property type="project" value="InterPro"/>
</dbReference>
<protein>
    <submittedName>
        <fullName evidence="4">Thiamine ABC transporter substrate-binding protein</fullName>
    </submittedName>
</protein>
<dbReference type="PANTHER" id="PTHR30006:SF2">
    <property type="entry name" value="ABC TRANSPORTER SUBSTRATE-BINDING PROTEIN"/>
    <property type="match status" value="1"/>
</dbReference>
<evidence type="ECO:0000313" key="5">
    <source>
        <dbReference type="Proteomes" id="UP001139485"/>
    </source>
</evidence>
<dbReference type="GO" id="GO:0030288">
    <property type="term" value="C:outer membrane-bounded periplasmic space"/>
    <property type="evidence" value="ECO:0007669"/>
    <property type="project" value="TreeGrafter"/>
</dbReference>
<proteinExistence type="predicted"/>
<dbReference type="GO" id="GO:0015888">
    <property type="term" value="P:thiamine transport"/>
    <property type="evidence" value="ECO:0007669"/>
    <property type="project" value="InterPro"/>
</dbReference>